<evidence type="ECO:0000313" key="2">
    <source>
        <dbReference type="Proteomes" id="UP000546464"/>
    </source>
</evidence>
<organism evidence="1 2">
    <name type="scientific">Ruficoccus amylovorans</name>
    <dbReference type="NCBI Taxonomy" id="1804625"/>
    <lineage>
        <taxon>Bacteria</taxon>
        <taxon>Pseudomonadati</taxon>
        <taxon>Verrucomicrobiota</taxon>
        <taxon>Opitutia</taxon>
        <taxon>Puniceicoccales</taxon>
        <taxon>Cerasicoccaceae</taxon>
        <taxon>Ruficoccus</taxon>
    </lineage>
</organism>
<sequence length="859" mass="96193">MRPTSLSNVFPIHWIILTILLLVPSLTGRAQEASARTITAIEIIHPREFDPVDLRHVELAATQFRLRIGDLPVRVSVKTSDSISSPGTPGLVYIYVGRPDSDPELARWLTDHQVAIPDATDPGPEGFYARIDADSPTAGQLAIVAGVSSRSILYGLGWVLQQTRFNDDGLYLKSGEICTAPSVQIRSTMGAEKQPMDPRAARETKARAWSFSEGLNYLDFQYMLGANQILNGWGSSIPSSTERSERAQDLDVGFIVCNSINGIGRENMQPGWRAHDAGGLHNANVCVSVPEAREFLLDGKEDYFAQVPRLDRIIWSPSDVAGCDCDACAPWSHTFYDLVKDLSERLHIYHPETKSIFANQDFQIADNEWFFSKIKNDNPSWIGGYCMAPGGSEQNTYGDVILNPKWENAPGPFPERAFLKSLRSYLHPGQEILSLIDISHWKRAENGIPYIDPILSEIYPRRTFNARPVAYHRVVTADISCVDGLLGYSEGNYDDFNKYLLLRLAWDPKLDARSIALEYYSYYTGEAAAETLADAVFQGEINYEKPLLENAAGIERSYELVTQARDLIPEDVLAHDWRYAMLAQRAVIDLYILRRQMALQNAYDSAIAELDRQLATNRPIKDLIPLIQSLENALEETPELLALRNEAIALDDLTDRNGGIRCAALLKIKDYDGIGVKWLASQLRHAAYEGESSSDIRNRISEVVNYDRTGPGEFYEDVGTLDYAPHFNFASGNLYYGTGSWADDSRPSQRTYAYSHSHQEGLEFQFDGLLKNTDYELILMHPNPSGVSFAINSPNEFDVVVNGEILHRVIPSGKGIDRISVRIPARLITNGDADIQFRRVKDRARSTCLSELWLRPVEG</sequence>
<dbReference type="EMBL" id="JACHVB010000063">
    <property type="protein sequence ID" value="MBC2596138.1"/>
    <property type="molecule type" value="Genomic_DNA"/>
</dbReference>
<name>A0A842HJJ7_9BACT</name>
<evidence type="ECO:0008006" key="3">
    <source>
        <dbReference type="Google" id="ProtNLM"/>
    </source>
</evidence>
<evidence type="ECO:0000313" key="1">
    <source>
        <dbReference type="EMBL" id="MBC2596138.1"/>
    </source>
</evidence>
<accession>A0A842HJJ7</accession>
<protein>
    <recommendedName>
        <fullName evidence="3">DUF4838 domain-containing protein</fullName>
    </recommendedName>
</protein>
<keyword evidence="2" id="KW-1185">Reference proteome</keyword>
<proteinExistence type="predicted"/>
<dbReference type="AlphaFoldDB" id="A0A842HJJ7"/>
<dbReference type="Proteomes" id="UP000546464">
    <property type="component" value="Unassembled WGS sequence"/>
</dbReference>
<comment type="caution">
    <text evidence="1">The sequence shown here is derived from an EMBL/GenBank/DDBJ whole genome shotgun (WGS) entry which is preliminary data.</text>
</comment>
<reference evidence="1 2" key="1">
    <citation type="submission" date="2020-07" db="EMBL/GenBank/DDBJ databases">
        <authorList>
            <person name="Feng X."/>
        </authorList>
    </citation>
    <scope>NUCLEOTIDE SEQUENCE [LARGE SCALE GENOMIC DNA]</scope>
    <source>
        <strain evidence="1 2">JCM31066</strain>
    </source>
</reference>
<gene>
    <name evidence="1" type="ORF">H5P28_17865</name>
</gene>
<dbReference type="RefSeq" id="WP_185677056.1">
    <property type="nucleotide sequence ID" value="NZ_JACHVB010000063.1"/>
</dbReference>